<gene>
    <name evidence="3" type="ORF">BU24DRAFT_406510</name>
</gene>
<evidence type="ECO:0000256" key="2">
    <source>
        <dbReference type="SAM" id="Phobius"/>
    </source>
</evidence>
<feature type="region of interest" description="Disordered" evidence="1">
    <location>
        <begin position="174"/>
        <end position="245"/>
    </location>
</feature>
<sequence>MHMFLNKRVACPSGKLFYQCASPQYQGCCSVDACHSNGCPDDDQATTTSKPPSPTPTAKPSPPNATPTVETLASVEGDKTVYITVTHEPPTSTSLPDFASLNASSKPPIGPIVGGVVGGTTIIIISLLLLLFYRRKKRQNEQRRATLPPPYQTTTDPDMSSQLYSSATVVAGSETSEKAGILRDATSNSDSTYATTDPDDDHGAARSSPRHMRHRGSDSNSNGSNNNSSSGGDSLPPQLDGRMVRPMTEIGGGEVLGVIPELPAAELRQDRRRSLRLDTHIAVRRSMARQSSLEPGSLGSGGGGGVESDRRVGGRSQGEDGAGSERHDHVMSWMQLSSLARKDSSARLSQPHNAPDHSAAVWGNMTMPRAGHGRTTS</sequence>
<keyword evidence="2" id="KW-1133">Transmembrane helix</keyword>
<dbReference type="AlphaFoldDB" id="A0A6A5Y373"/>
<keyword evidence="2" id="KW-0812">Transmembrane</keyword>
<feature type="region of interest" description="Disordered" evidence="1">
    <location>
        <begin position="139"/>
        <end position="161"/>
    </location>
</feature>
<dbReference type="OrthoDB" id="3800054at2759"/>
<dbReference type="Proteomes" id="UP000799778">
    <property type="component" value="Unassembled WGS sequence"/>
</dbReference>
<proteinExistence type="predicted"/>
<dbReference type="GeneID" id="54283165"/>
<accession>A0A6A5Y373</accession>
<feature type="transmembrane region" description="Helical" evidence="2">
    <location>
        <begin position="109"/>
        <end position="133"/>
    </location>
</feature>
<protein>
    <recommendedName>
        <fullName evidence="5">Membrane anchor Opy2 N-terminal domain-containing protein</fullName>
    </recommendedName>
</protein>
<evidence type="ECO:0008006" key="5">
    <source>
        <dbReference type="Google" id="ProtNLM"/>
    </source>
</evidence>
<feature type="compositionally biased region" description="Pro residues" evidence="1">
    <location>
        <begin position="51"/>
        <end position="65"/>
    </location>
</feature>
<dbReference type="EMBL" id="ML978067">
    <property type="protein sequence ID" value="KAF2019898.1"/>
    <property type="molecule type" value="Genomic_DNA"/>
</dbReference>
<feature type="region of interest" description="Disordered" evidence="1">
    <location>
        <begin position="286"/>
        <end position="377"/>
    </location>
</feature>
<organism evidence="3 4">
    <name type="scientific">Aaosphaeria arxii CBS 175.79</name>
    <dbReference type="NCBI Taxonomy" id="1450172"/>
    <lineage>
        <taxon>Eukaryota</taxon>
        <taxon>Fungi</taxon>
        <taxon>Dikarya</taxon>
        <taxon>Ascomycota</taxon>
        <taxon>Pezizomycotina</taxon>
        <taxon>Dothideomycetes</taxon>
        <taxon>Pleosporomycetidae</taxon>
        <taxon>Pleosporales</taxon>
        <taxon>Pleosporales incertae sedis</taxon>
        <taxon>Aaosphaeria</taxon>
    </lineage>
</organism>
<feature type="compositionally biased region" description="Polar residues" evidence="1">
    <location>
        <begin position="185"/>
        <end position="195"/>
    </location>
</feature>
<name>A0A6A5Y373_9PLEO</name>
<feature type="compositionally biased region" description="Low complexity" evidence="1">
    <location>
        <begin position="218"/>
        <end position="234"/>
    </location>
</feature>
<keyword evidence="2" id="KW-0472">Membrane</keyword>
<evidence type="ECO:0000313" key="4">
    <source>
        <dbReference type="Proteomes" id="UP000799778"/>
    </source>
</evidence>
<evidence type="ECO:0000256" key="1">
    <source>
        <dbReference type="SAM" id="MobiDB-lite"/>
    </source>
</evidence>
<feature type="region of interest" description="Disordered" evidence="1">
    <location>
        <begin position="41"/>
        <end position="69"/>
    </location>
</feature>
<keyword evidence="4" id="KW-1185">Reference proteome</keyword>
<evidence type="ECO:0000313" key="3">
    <source>
        <dbReference type="EMBL" id="KAF2019898.1"/>
    </source>
</evidence>
<dbReference type="RefSeq" id="XP_033388237.1">
    <property type="nucleotide sequence ID" value="XM_033525768.1"/>
</dbReference>
<feature type="compositionally biased region" description="Polar residues" evidence="1">
    <location>
        <begin position="152"/>
        <end position="161"/>
    </location>
</feature>
<reference evidence="3" key="1">
    <citation type="journal article" date="2020" name="Stud. Mycol.">
        <title>101 Dothideomycetes genomes: a test case for predicting lifestyles and emergence of pathogens.</title>
        <authorList>
            <person name="Haridas S."/>
            <person name="Albert R."/>
            <person name="Binder M."/>
            <person name="Bloem J."/>
            <person name="Labutti K."/>
            <person name="Salamov A."/>
            <person name="Andreopoulos B."/>
            <person name="Baker S."/>
            <person name="Barry K."/>
            <person name="Bills G."/>
            <person name="Bluhm B."/>
            <person name="Cannon C."/>
            <person name="Castanera R."/>
            <person name="Culley D."/>
            <person name="Daum C."/>
            <person name="Ezra D."/>
            <person name="Gonzalez J."/>
            <person name="Henrissat B."/>
            <person name="Kuo A."/>
            <person name="Liang C."/>
            <person name="Lipzen A."/>
            <person name="Lutzoni F."/>
            <person name="Magnuson J."/>
            <person name="Mondo S."/>
            <person name="Nolan M."/>
            <person name="Ohm R."/>
            <person name="Pangilinan J."/>
            <person name="Park H.-J."/>
            <person name="Ramirez L."/>
            <person name="Alfaro M."/>
            <person name="Sun H."/>
            <person name="Tritt A."/>
            <person name="Yoshinaga Y."/>
            <person name="Zwiers L.-H."/>
            <person name="Turgeon B."/>
            <person name="Goodwin S."/>
            <person name="Spatafora J."/>
            <person name="Crous P."/>
            <person name="Grigoriev I."/>
        </authorList>
    </citation>
    <scope>NUCLEOTIDE SEQUENCE</scope>
    <source>
        <strain evidence="3">CBS 175.79</strain>
    </source>
</reference>